<dbReference type="SMART" id="SM00382">
    <property type="entry name" value="AAA"/>
    <property type="match status" value="1"/>
</dbReference>
<dbReference type="GO" id="GO:0005524">
    <property type="term" value="F:ATP binding"/>
    <property type="evidence" value="ECO:0007669"/>
    <property type="project" value="UniProtKB-KW"/>
</dbReference>
<reference evidence="5" key="1">
    <citation type="submission" date="2020-04" db="EMBL/GenBank/DDBJ databases">
        <title>Deep metagenomics examines the oral microbiome during advanced dental caries in children, revealing novel taxa and co-occurrences with host molecules.</title>
        <authorList>
            <person name="Baker J.L."/>
            <person name="Morton J.T."/>
            <person name="Dinis M."/>
            <person name="Alvarez R."/>
            <person name="Tran N.C."/>
            <person name="Knight R."/>
            <person name="Edlund A."/>
        </authorList>
    </citation>
    <scope>NUCLEOTIDE SEQUENCE</scope>
    <source>
        <strain evidence="5">JCVI_34_bin.1</strain>
    </source>
</reference>
<dbReference type="CDD" id="cd03230">
    <property type="entry name" value="ABC_DR_subfamily_A"/>
    <property type="match status" value="1"/>
</dbReference>
<evidence type="ECO:0000256" key="3">
    <source>
        <dbReference type="ARBA" id="ARBA00022840"/>
    </source>
</evidence>
<keyword evidence="3 5" id="KW-0067">ATP-binding</keyword>
<gene>
    <name evidence="5" type="ORF">HXK21_02770</name>
</gene>
<dbReference type="PANTHER" id="PTHR42939:SF1">
    <property type="entry name" value="ABC TRANSPORTER ATP-BINDING PROTEIN ALBC-RELATED"/>
    <property type="match status" value="1"/>
</dbReference>
<keyword evidence="2" id="KW-0547">Nucleotide-binding</keyword>
<feature type="domain" description="ABC transporter" evidence="4">
    <location>
        <begin position="2"/>
        <end position="228"/>
    </location>
</feature>
<evidence type="ECO:0000256" key="1">
    <source>
        <dbReference type="ARBA" id="ARBA00022448"/>
    </source>
</evidence>
<evidence type="ECO:0000259" key="4">
    <source>
        <dbReference type="PROSITE" id="PS50893"/>
    </source>
</evidence>
<accession>A0A929WZE2</accession>
<dbReference type="PROSITE" id="PS50893">
    <property type="entry name" value="ABC_TRANSPORTER_2"/>
    <property type="match status" value="1"/>
</dbReference>
<dbReference type="InterPro" id="IPR027417">
    <property type="entry name" value="P-loop_NTPase"/>
</dbReference>
<dbReference type="EMBL" id="JABZGR010000005">
    <property type="protein sequence ID" value="MBF0969953.1"/>
    <property type="molecule type" value="Genomic_DNA"/>
</dbReference>
<comment type="caution">
    <text evidence="5">The sequence shown here is derived from an EMBL/GenBank/DDBJ whole genome shotgun (WGS) entry which is preliminary data.</text>
</comment>
<dbReference type="RefSeq" id="WP_303763137.1">
    <property type="nucleotide sequence ID" value="NZ_JABZGR010000005.1"/>
</dbReference>
<dbReference type="Proteomes" id="UP000704068">
    <property type="component" value="Unassembled WGS sequence"/>
</dbReference>
<dbReference type="InterPro" id="IPR003593">
    <property type="entry name" value="AAA+_ATPase"/>
</dbReference>
<evidence type="ECO:0000256" key="2">
    <source>
        <dbReference type="ARBA" id="ARBA00022741"/>
    </source>
</evidence>
<proteinExistence type="predicted"/>
<dbReference type="AlphaFoldDB" id="A0A929WZE2"/>
<evidence type="ECO:0000313" key="6">
    <source>
        <dbReference type="Proteomes" id="UP000704068"/>
    </source>
</evidence>
<name>A0A929WZE2_9BACT</name>
<dbReference type="GO" id="GO:0016887">
    <property type="term" value="F:ATP hydrolysis activity"/>
    <property type="evidence" value="ECO:0007669"/>
    <property type="project" value="InterPro"/>
</dbReference>
<dbReference type="Gene3D" id="3.40.50.300">
    <property type="entry name" value="P-loop containing nucleotide triphosphate hydrolases"/>
    <property type="match status" value="1"/>
</dbReference>
<sequence length="277" mass="31141">MIDITHLDFKYRKQRECLLEDLSLQAVSGKIYGLLGKNGCGKSTLLYLIAGLLKPNKGSLSIDEELPSKRTTTFLQNLFLVPEEIALPAIKAESYIALNAPFYPNFSRDILESCLTAFEMDTDRRLDQLSMGQQKKFYLSFALATRTKHILMDEPTNGLDIPSKSQFRKVITQHLDESQTVIISTHQIRDIDILLDAIIVVDRHKIVVNTDISTIQNHFCFTHRPSDEPVDDALFLQPTIGGNAVMLSNDTAEETQVNVELFFNAVTSNPQLIVGKL</sequence>
<keyword evidence="1" id="KW-0813">Transport</keyword>
<dbReference type="InterPro" id="IPR003439">
    <property type="entry name" value="ABC_transporter-like_ATP-bd"/>
</dbReference>
<organism evidence="5 6">
    <name type="scientific">Alloprevotella tannerae</name>
    <dbReference type="NCBI Taxonomy" id="76122"/>
    <lineage>
        <taxon>Bacteria</taxon>
        <taxon>Pseudomonadati</taxon>
        <taxon>Bacteroidota</taxon>
        <taxon>Bacteroidia</taxon>
        <taxon>Bacteroidales</taxon>
        <taxon>Prevotellaceae</taxon>
        <taxon>Alloprevotella</taxon>
    </lineage>
</organism>
<protein>
    <submittedName>
        <fullName evidence="5">ABC transporter ATP-binding protein</fullName>
    </submittedName>
</protein>
<evidence type="ECO:0000313" key="5">
    <source>
        <dbReference type="EMBL" id="MBF0969953.1"/>
    </source>
</evidence>
<dbReference type="Pfam" id="PF00005">
    <property type="entry name" value="ABC_tran"/>
    <property type="match status" value="1"/>
</dbReference>
<dbReference type="SUPFAM" id="SSF52540">
    <property type="entry name" value="P-loop containing nucleoside triphosphate hydrolases"/>
    <property type="match status" value="1"/>
</dbReference>
<dbReference type="InterPro" id="IPR051782">
    <property type="entry name" value="ABC_Transporter_VariousFunc"/>
</dbReference>
<dbReference type="PANTHER" id="PTHR42939">
    <property type="entry name" value="ABC TRANSPORTER ATP-BINDING PROTEIN ALBC-RELATED"/>
    <property type="match status" value="1"/>
</dbReference>